<dbReference type="Proteomes" id="UP000265663">
    <property type="component" value="Unassembled WGS sequence"/>
</dbReference>
<sequence>MKSGTRSKLKFLRFFSNVPIIDGSKTWINKLSYLGRKRRCGADDTSSGVTVSGIEV</sequence>
<organism evidence="1 2">
    <name type="scientific">Pyrenophora seminiperda CCB06</name>
    <dbReference type="NCBI Taxonomy" id="1302712"/>
    <lineage>
        <taxon>Eukaryota</taxon>
        <taxon>Fungi</taxon>
        <taxon>Dikarya</taxon>
        <taxon>Ascomycota</taxon>
        <taxon>Pezizomycotina</taxon>
        <taxon>Dothideomycetes</taxon>
        <taxon>Pleosporomycetidae</taxon>
        <taxon>Pleosporales</taxon>
        <taxon>Pleosporineae</taxon>
        <taxon>Pleosporaceae</taxon>
        <taxon>Pyrenophora</taxon>
    </lineage>
</organism>
<name>A0A3M7M083_9PLEO</name>
<protein>
    <submittedName>
        <fullName evidence="1">Uncharacterized protein</fullName>
    </submittedName>
</protein>
<dbReference type="EMBL" id="KE747814">
    <property type="protein sequence ID" value="RMZ67824.1"/>
    <property type="molecule type" value="Genomic_DNA"/>
</dbReference>
<evidence type="ECO:0000313" key="2">
    <source>
        <dbReference type="Proteomes" id="UP000265663"/>
    </source>
</evidence>
<gene>
    <name evidence="1" type="ORF">GMOD_00003862</name>
</gene>
<proteinExistence type="predicted"/>
<keyword evidence="2" id="KW-1185">Reference proteome</keyword>
<reference evidence="1 2" key="1">
    <citation type="journal article" date="2014" name="PLoS ONE">
        <title>De novo Genome Assembly of the Fungal Plant Pathogen Pyrenophora semeniperda.</title>
        <authorList>
            <person name="Soliai M.M."/>
            <person name="Meyer S.E."/>
            <person name="Udall J.A."/>
            <person name="Elzinga D.E."/>
            <person name="Hermansen R.A."/>
            <person name="Bodily P.M."/>
            <person name="Hart A.A."/>
            <person name="Coleman C.E."/>
        </authorList>
    </citation>
    <scope>NUCLEOTIDE SEQUENCE [LARGE SCALE GENOMIC DNA]</scope>
    <source>
        <strain evidence="1 2">CCB06</strain>
        <tissue evidence="1">Mycelium</tissue>
    </source>
</reference>
<dbReference type="AlphaFoldDB" id="A0A3M7M083"/>
<evidence type="ECO:0000313" key="1">
    <source>
        <dbReference type="EMBL" id="RMZ67824.1"/>
    </source>
</evidence>
<accession>A0A3M7M083</accession>